<name>A0AAJ6BNR2_9SPHN</name>
<evidence type="ECO:0000313" key="4">
    <source>
        <dbReference type="Proteomes" id="UP001218362"/>
    </source>
</evidence>
<comment type="similarity">
    <text evidence="1">Belongs to the short-chain dehydrogenases/reductases (SDR) family.</text>
</comment>
<sequence>MRLEGKLAVITAAGSGMGRAACIRFAEEGAAVVAIDVSREGLRQTVAEAGERVQALQADLSKPEECRRAVREAAALLGGLDIFWNHVGSPAPNVIEGLELGDYDLAMALNLTSCVVMAGEALPHLKARGGGAILFTASTSGLVGSPRSPVYSAGKFGVVGLAKSLAIRYGPDGIRVNALCPGLTDTPMAFSFTAPDGRAETSAKVAEATRASIPLRRIATPADVANAALFLVSDEASYITGVALPIDGGATAL</sequence>
<dbReference type="KEGG" id="acob:P0Y56_14835"/>
<evidence type="ECO:0000313" key="3">
    <source>
        <dbReference type="EMBL" id="WEK46271.1"/>
    </source>
</evidence>
<dbReference type="InterPro" id="IPR036291">
    <property type="entry name" value="NAD(P)-bd_dom_sf"/>
</dbReference>
<proteinExistence type="inferred from homology"/>
<dbReference type="AlphaFoldDB" id="A0AAJ6BNR2"/>
<dbReference type="InterPro" id="IPR020904">
    <property type="entry name" value="Sc_DH/Rdtase_CS"/>
</dbReference>
<dbReference type="PROSITE" id="PS00061">
    <property type="entry name" value="ADH_SHORT"/>
    <property type="match status" value="1"/>
</dbReference>
<reference evidence="3" key="1">
    <citation type="submission" date="2023-03" db="EMBL/GenBank/DDBJ databases">
        <title>Andean soil-derived lignocellulolytic bacterial consortium as a source of novel taxa and putative plastic-active enzymes.</title>
        <authorList>
            <person name="Diaz-Garcia L."/>
            <person name="Chuvochina M."/>
            <person name="Feuerriegel G."/>
            <person name="Bunk B."/>
            <person name="Sproer C."/>
            <person name="Streit W.R."/>
            <person name="Rodriguez L.M."/>
            <person name="Overmann J."/>
            <person name="Jimenez D.J."/>
        </authorList>
    </citation>
    <scope>NUCLEOTIDE SEQUENCE</scope>
    <source>
        <strain evidence="3">MAG 26</strain>
    </source>
</reference>
<dbReference type="PRINTS" id="PR00081">
    <property type="entry name" value="GDHRDH"/>
</dbReference>
<organism evidence="3 4">
    <name type="scientific">Candidatus Andeanibacterium colombiense</name>
    <dbReference type="NCBI Taxonomy" id="3121345"/>
    <lineage>
        <taxon>Bacteria</taxon>
        <taxon>Pseudomonadati</taxon>
        <taxon>Pseudomonadota</taxon>
        <taxon>Alphaproteobacteria</taxon>
        <taxon>Sphingomonadales</taxon>
        <taxon>Sphingomonadaceae</taxon>
        <taxon>Candidatus Andeanibacterium</taxon>
    </lineage>
</organism>
<dbReference type="SUPFAM" id="SSF51735">
    <property type="entry name" value="NAD(P)-binding Rossmann-fold domains"/>
    <property type="match status" value="1"/>
</dbReference>
<dbReference type="FunFam" id="3.40.50.720:FF:000084">
    <property type="entry name" value="Short-chain dehydrogenase reductase"/>
    <property type="match status" value="1"/>
</dbReference>
<keyword evidence="2" id="KW-0560">Oxidoreductase</keyword>
<dbReference type="PANTHER" id="PTHR24321:SF8">
    <property type="entry name" value="ESTRADIOL 17-BETA-DEHYDROGENASE 8-RELATED"/>
    <property type="match status" value="1"/>
</dbReference>
<protein>
    <submittedName>
        <fullName evidence="3">SDR family oxidoreductase</fullName>
    </submittedName>
</protein>
<dbReference type="Proteomes" id="UP001218362">
    <property type="component" value="Chromosome"/>
</dbReference>
<dbReference type="EMBL" id="CP119316">
    <property type="protein sequence ID" value="WEK46271.1"/>
    <property type="molecule type" value="Genomic_DNA"/>
</dbReference>
<dbReference type="GO" id="GO:0016491">
    <property type="term" value="F:oxidoreductase activity"/>
    <property type="evidence" value="ECO:0007669"/>
    <property type="project" value="UniProtKB-KW"/>
</dbReference>
<dbReference type="InterPro" id="IPR002347">
    <property type="entry name" value="SDR_fam"/>
</dbReference>
<dbReference type="Pfam" id="PF13561">
    <property type="entry name" value="adh_short_C2"/>
    <property type="match status" value="1"/>
</dbReference>
<dbReference type="CDD" id="cd05233">
    <property type="entry name" value="SDR_c"/>
    <property type="match status" value="1"/>
</dbReference>
<evidence type="ECO:0000256" key="1">
    <source>
        <dbReference type="ARBA" id="ARBA00006484"/>
    </source>
</evidence>
<gene>
    <name evidence="3" type="ORF">P0Y56_14835</name>
</gene>
<dbReference type="PANTHER" id="PTHR24321">
    <property type="entry name" value="DEHYDROGENASES, SHORT CHAIN"/>
    <property type="match status" value="1"/>
</dbReference>
<accession>A0AAJ6BNR2</accession>
<dbReference type="Gene3D" id="3.40.50.720">
    <property type="entry name" value="NAD(P)-binding Rossmann-like Domain"/>
    <property type="match status" value="1"/>
</dbReference>
<evidence type="ECO:0000256" key="2">
    <source>
        <dbReference type="ARBA" id="ARBA00023002"/>
    </source>
</evidence>